<dbReference type="HOGENOM" id="CLU_111896_0_0_0"/>
<reference evidence="11" key="1">
    <citation type="submission" date="2011-02" db="EMBL/GenBank/DDBJ databases">
        <title>The complete genome of Planctomyces brasiliensis DSM 5305.</title>
        <authorList>
            <person name="Lucas S."/>
            <person name="Copeland A."/>
            <person name="Lapidus A."/>
            <person name="Bruce D."/>
            <person name="Goodwin L."/>
            <person name="Pitluck S."/>
            <person name="Kyrpides N."/>
            <person name="Mavromatis K."/>
            <person name="Pagani I."/>
            <person name="Ivanova N."/>
            <person name="Ovchinnikova G."/>
            <person name="Lu M."/>
            <person name="Detter J.C."/>
            <person name="Han C."/>
            <person name="Land M."/>
            <person name="Hauser L."/>
            <person name="Markowitz V."/>
            <person name="Cheng J.-F."/>
            <person name="Hugenholtz P."/>
            <person name="Woyke T."/>
            <person name="Wu D."/>
            <person name="Tindall B."/>
            <person name="Pomrenke H.G."/>
            <person name="Brambilla E."/>
            <person name="Klenk H.-P."/>
            <person name="Eisen J.A."/>
        </authorList>
    </citation>
    <scope>NUCLEOTIDE SEQUENCE [LARGE SCALE GENOMIC DNA]</scope>
    <source>
        <strain evidence="11">ATCC 49424 / DSM 5305 / JCM 21570 / NBRC 103401 / IFAM 1448</strain>
    </source>
</reference>
<evidence type="ECO:0000256" key="6">
    <source>
        <dbReference type="ARBA" id="ARBA00023315"/>
    </source>
</evidence>
<evidence type="ECO:0000313" key="11">
    <source>
        <dbReference type="Proteomes" id="UP000006860"/>
    </source>
</evidence>
<dbReference type="NCBIfam" id="TIGR02406">
    <property type="entry name" value="ectoine_EctA"/>
    <property type="match status" value="1"/>
</dbReference>
<evidence type="ECO:0000256" key="3">
    <source>
        <dbReference type="ARBA" id="ARBA00012355"/>
    </source>
</evidence>
<dbReference type="UniPathway" id="UPA00067">
    <property type="reaction ID" value="UER00122"/>
</dbReference>
<dbReference type="GO" id="GO:0033816">
    <property type="term" value="F:diaminobutyrate acetyltransferase activity"/>
    <property type="evidence" value="ECO:0007669"/>
    <property type="project" value="UniProtKB-EC"/>
</dbReference>
<dbReference type="PANTHER" id="PTHR43072">
    <property type="entry name" value="N-ACETYLTRANSFERASE"/>
    <property type="match status" value="1"/>
</dbReference>
<evidence type="ECO:0000313" key="10">
    <source>
        <dbReference type="EMBL" id="ADY60897.1"/>
    </source>
</evidence>
<comment type="similarity">
    <text evidence="2 8">Belongs to the acetyltransferase family. EctA subfamily.</text>
</comment>
<dbReference type="AlphaFoldDB" id="F0SKE0"/>
<comment type="catalytic activity">
    <reaction evidence="7 8">
        <text>L-2,4-diaminobutanoate + acetyl-CoA = (2S)-4-acetamido-2-aminobutanoate + CoA + H(+)</text>
        <dbReference type="Rhea" id="RHEA:16901"/>
        <dbReference type="ChEBI" id="CHEBI:15378"/>
        <dbReference type="ChEBI" id="CHEBI:57287"/>
        <dbReference type="ChEBI" id="CHEBI:57288"/>
        <dbReference type="ChEBI" id="CHEBI:58761"/>
        <dbReference type="ChEBI" id="CHEBI:58929"/>
        <dbReference type="EC" id="2.3.1.178"/>
    </reaction>
</comment>
<organism evidence="10 11">
    <name type="scientific">Rubinisphaera brasiliensis (strain ATCC 49424 / DSM 5305 / JCM 21570 / IAM 15109 / NBRC 103401 / IFAM 1448)</name>
    <name type="common">Planctomyces brasiliensis</name>
    <dbReference type="NCBI Taxonomy" id="756272"/>
    <lineage>
        <taxon>Bacteria</taxon>
        <taxon>Pseudomonadati</taxon>
        <taxon>Planctomycetota</taxon>
        <taxon>Planctomycetia</taxon>
        <taxon>Planctomycetales</taxon>
        <taxon>Planctomycetaceae</taxon>
        <taxon>Rubinisphaera</taxon>
    </lineage>
</organism>
<accession>F0SKE0</accession>
<dbReference type="Pfam" id="PF00583">
    <property type="entry name" value="Acetyltransf_1"/>
    <property type="match status" value="1"/>
</dbReference>
<dbReference type="InterPro" id="IPR016181">
    <property type="entry name" value="Acyl_CoA_acyltransferase"/>
</dbReference>
<dbReference type="EC" id="2.3.1.178" evidence="3 8"/>
<dbReference type="PROSITE" id="PS51186">
    <property type="entry name" value="GNAT"/>
    <property type="match status" value="1"/>
</dbReference>
<protein>
    <recommendedName>
        <fullName evidence="4 8">L-2,4-diaminobutyric acid acetyltransferase</fullName>
        <shortName evidence="8">DABA acetyltransferase</shortName>
        <ecNumber evidence="3 8">2.3.1.178</ecNumber>
    </recommendedName>
</protein>
<dbReference type="InterPro" id="IPR012772">
    <property type="entry name" value="Ectoine_EctA"/>
</dbReference>
<dbReference type="KEGG" id="pbs:Plabr_3300"/>
<keyword evidence="5 8" id="KW-0808">Transferase</keyword>
<evidence type="ECO:0000256" key="4">
    <source>
        <dbReference type="ARBA" id="ARBA00017935"/>
    </source>
</evidence>
<evidence type="ECO:0000256" key="5">
    <source>
        <dbReference type="ARBA" id="ARBA00022679"/>
    </source>
</evidence>
<evidence type="ECO:0000256" key="1">
    <source>
        <dbReference type="ARBA" id="ARBA00004978"/>
    </source>
</evidence>
<dbReference type="EMBL" id="CP002546">
    <property type="protein sequence ID" value="ADY60897.1"/>
    <property type="molecule type" value="Genomic_DNA"/>
</dbReference>
<dbReference type="PIRSF" id="PIRSF037663">
    <property type="entry name" value="Acetyltransf_GNAT_prd"/>
    <property type="match status" value="1"/>
</dbReference>
<dbReference type="InterPro" id="IPR017255">
    <property type="entry name" value="AcTrfase_GNAT_prd"/>
</dbReference>
<name>F0SKE0_RUBBR</name>
<feature type="domain" description="N-acetyltransferase" evidence="9">
    <location>
        <begin position="21"/>
        <end position="177"/>
    </location>
</feature>
<comment type="pathway">
    <text evidence="1 8">Amine and polyamine biosynthesis; ectoine biosynthesis; L-ectoine from L-aspartate 4-semialdehyde: step 2/3.</text>
</comment>
<dbReference type="Proteomes" id="UP000006860">
    <property type="component" value="Chromosome"/>
</dbReference>
<dbReference type="Gene3D" id="3.40.630.30">
    <property type="match status" value="1"/>
</dbReference>
<dbReference type="CDD" id="cd04301">
    <property type="entry name" value="NAT_SF"/>
    <property type="match status" value="1"/>
</dbReference>
<dbReference type="SUPFAM" id="SSF55729">
    <property type="entry name" value="Acyl-CoA N-acyltransferases (Nat)"/>
    <property type="match status" value="1"/>
</dbReference>
<evidence type="ECO:0000256" key="7">
    <source>
        <dbReference type="ARBA" id="ARBA00048924"/>
    </source>
</evidence>
<dbReference type="PANTHER" id="PTHR43072:SF60">
    <property type="entry name" value="L-2,4-DIAMINOBUTYRIC ACID ACETYLTRANSFERASE"/>
    <property type="match status" value="1"/>
</dbReference>
<dbReference type="GO" id="GO:0019491">
    <property type="term" value="P:ectoine biosynthetic process"/>
    <property type="evidence" value="ECO:0007669"/>
    <property type="project" value="UniProtKB-UniPathway"/>
</dbReference>
<dbReference type="STRING" id="756272.Plabr_3300"/>
<keyword evidence="11" id="KW-1185">Reference proteome</keyword>
<sequence length="177" mass="19234">MQCDRGSVGVQTISETPESTYTLRPPRTGDAAAIHQIVLDSGVLDPNSLYAYLLICRDFEATSIVAEKDGELAGFVSGYVPPAQPDALFVWQVAVSDRHRRQGLAGRMLRALTKQSQPLGIKFIEATIAPSNTASRALFQSLAKAFDTELRESEGFVKADFGGEEHEEEPVIRVGPV</sequence>
<evidence type="ECO:0000256" key="2">
    <source>
        <dbReference type="ARBA" id="ARBA00010712"/>
    </source>
</evidence>
<gene>
    <name evidence="8" type="primary">ectA</name>
    <name evidence="10" type="ordered locus">Plabr_3300</name>
</gene>
<proteinExistence type="inferred from homology"/>
<dbReference type="InterPro" id="IPR000182">
    <property type="entry name" value="GNAT_dom"/>
</dbReference>
<comment type="function">
    <text evidence="8">Catalyzes the acetylation of L-2,4-diaminobutyrate (DABA) to gamma-N-acetyl-alpha,gamma-diaminobutyric acid (ADABA) with acetyl coenzyme A.</text>
</comment>
<evidence type="ECO:0000259" key="9">
    <source>
        <dbReference type="PROSITE" id="PS51186"/>
    </source>
</evidence>
<dbReference type="eggNOG" id="COG0456">
    <property type="taxonomic scope" value="Bacteria"/>
</dbReference>
<keyword evidence="6 8" id="KW-0012">Acyltransferase</keyword>
<evidence type="ECO:0000256" key="8">
    <source>
        <dbReference type="RuleBase" id="RU365045"/>
    </source>
</evidence>